<evidence type="ECO:0000256" key="4">
    <source>
        <dbReference type="ARBA" id="ARBA00022692"/>
    </source>
</evidence>
<feature type="transmembrane region" description="Helical" evidence="9">
    <location>
        <begin position="56"/>
        <end position="76"/>
    </location>
</feature>
<evidence type="ECO:0000259" key="10">
    <source>
        <dbReference type="SMART" id="SM00563"/>
    </source>
</evidence>
<feature type="domain" description="Phospholipid/glycerol acyltransferase" evidence="10">
    <location>
        <begin position="156"/>
        <end position="246"/>
    </location>
</feature>
<evidence type="ECO:0000256" key="5">
    <source>
        <dbReference type="ARBA" id="ARBA00022989"/>
    </source>
</evidence>
<dbReference type="Proteomes" id="UP000440578">
    <property type="component" value="Unassembled WGS sequence"/>
</dbReference>
<keyword evidence="8 11" id="KW-0012">Acyltransferase</keyword>
<evidence type="ECO:0000313" key="12">
    <source>
        <dbReference type="Proteomes" id="UP000440578"/>
    </source>
</evidence>
<reference evidence="11 12" key="1">
    <citation type="submission" date="2019-07" db="EMBL/GenBank/DDBJ databases">
        <title>Draft genome assembly of a fouling barnacle, Amphibalanus amphitrite (Darwin, 1854): The first reference genome for Thecostraca.</title>
        <authorList>
            <person name="Kim W."/>
        </authorList>
    </citation>
    <scope>NUCLEOTIDE SEQUENCE [LARGE SCALE GENOMIC DNA]</scope>
    <source>
        <strain evidence="11">SNU_AA5</strain>
        <tissue evidence="11">Soma without cirri and trophi</tissue>
    </source>
</reference>
<dbReference type="PROSITE" id="PS51257">
    <property type="entry name" value="PROKAR_LIPOPROTEIN"/>
    <property type="match status" value="1"/>
</dbReference>
<sequence length="704" mass="78665">MTEKAALMTVFVLSFRIMGVCLCVLIGWMFACIGLYGMTEEERNQPLRGWRRRLRVVLLLCTRTVFFSAGFPWVTVRGRRASARDAPIIAVAPHSSYFDVLPVIVMAAPSVVAKIETSRAAMLLRGSVPALNARVAYYLSGWVIRIRGTMSREAPVLVAAPHSTFGDAIVLFCSGLPSIICRSETIGMPFFGKLIDYTQPVYVSREDPNSRQNTIREIQRRAHSNGQWPQAALMTVFVLSFRIMGVCLCVLIGWMFACIGLYGMTEEERNQPLRGWRRRLRVVLLLCTRTVFFSAGFPWVTVRGRRASARDAPIIAVAPHSSYFDVLPVIVMAAPSVVAKIETSRAAMFGSYSAALFRTMRELQALNARVAYYLSGWVIRIRGTMSREAPVLVAAPHSTFGDAIVLFCSGLPSIICRSETIGMPFFGKLIDYTQPVYVSREDPNSRQNTIREIQRRAHSNGQWPQAALMTVFVLSFRIMGVCLCVLIGWMFACIGLYGMTEEERNQPLRGWRRRLRVVLLLCTRTVFFSAGFPWVTVRGRRASARDAPIIAVAPHSSYFDVLPVIVMAAPSVVAKIETSRAAMFGSYSAALFRTMRELQALNARVAYYLSGWVIRIRGTMSREAPVLVAAPHSTFGDAIVLFCSGLPSIICRSETIGMPFFGKLIDYTQPVYVSREDPNSRQNTIREIQRRAHSNGQWPQPAVP</sequence>
<evidence type="ECO:0000256" key="8">
    <source>
        <dbReference type="ARBA" id="ARBA00023315"/>
    </source>
</evidence>
<dbReference type="InterPro" id="IPR002123">
    <property type="entry name" value="Plipid/glycerol_acylTrfase"/>
</dbReference>
<feature type="domain" description="Phospholipid/glycerol acyltransferase" evidence="10">
    <location>
        <begin position="391"/>
        <end position="481"/>
    </location>
</feature>
<feature type="transmembrane region" description="Helical" evidence="9">
    <location>
        <begin position="282"/>
        <end position="300"/>
    </location>
</feature>
<dbReference type="PANTHER" id="PTHR23063">
    <property type="entry name" value="PHOSPHOLIPID ACYLTRANSFERASE"/>
    <property type="match status" value="1"/>
</dbReference>
<dbReference type="PANTHER" id="PTHR23063:SF52">
    <property type="entry name" value="LYSOPHOSPHATIDYLCHOLINE ACYLTRANSFERASE"/>
    <property type="match status" value="1"/>
</dbReference>
<feature type="transmembrane region" description="Helical" evidence="9">
    <location>
        <begin position="466"/>
        <end position="497"/>
    </location>
</feature>
<keyword evidence="5 9" id="KW-1133">Transmembrane helix</keyword>
<feature type="transmembrane region" description="Helical" evidence="9">
    <location>
        <begin position="517"/>
        <end position="535"/>
    </location>
</feature>
<evidence type="ECO:0000256" key="3">
    <source>
        <dbReference type="ARBA" id="ARBA00022679"/>
    </source>
</evidence>
<keyword evidence="7 9" id="KW-0472">Membrane</keyword>
<keyword evidence="4 9" id="KW-0812">Transmembrane</keyword>
<evidence type="ECO:0000256" key="6">
    <source>
        <dbReference type="ARBA" id="ARBA00023098"/>
    </source>
</evidence>
<feature type="transmembrane region" description="Helical" evidence="9">
    <location>
        <begin position="6"/>
        <end position="36"/>
    </location>
</feature>
<dbReference type="AlphaFoldDB" id="A0A6A4V2L3"/>
<evidence type="ECO:0000256" key="1">
    <source>
        <dbReference type="ARBA" id="ARBA00004370"/>
    </source>
</evidence>
<dbReference type="SMART" id="SM00563">
    <property type="entry name" value="PlsC"/>
    <property type="match status" value="2"/>
</dbReference>
<dbReference type="GO" id="GO:0016020">
    <property type="term" value="C:membrane"/>
    <property type="evidence" value="ECO:0007669"/>
    <property type="project" value="UniProtKB-SubCell"/>
</dbReference>
<comment type="caution">
    <text evidence="11">The sequence shown here is derived from an EMBL/GenBank/DDBJ whole genome shotgun (WGS) entry which is preliminary data.</text>
</comment>
<keyword evidence="6" id="KW-0443">Lipid metabolism</keyword>
<evidence type="ECO:0000256" key="2">
    <source>
        <dbReference type="ARBA" id="ARBA00008655"/>
    </source>
</evidence>
<protein>
    <submittedName>
        <fullName evidence="11">Lysophosphatidylcholine acyltransferase</fullName>
    </submittedName>
</protein>
<dbReference type="GO" id="GO:0006629">
    <property type="term" value="P:lipid metabolic process"/>
    <property type="evidence" value="ECO:0007669"/>
    <property type="project" value="UniProtKB-KW"/>
</dbReference>
<dbReference type="GO" id="GO:0042171">
    <property type="term" value="F:lysophosphatidic acid acyltransferase activity"/>
    <property type="evidence" value="ECO:0007669"/>
    <property type="project" value="TreeGrafter"/>
</dbReference>
<dbReference type="SUPFAM" id="SSF69593">
    <property type="entry name" value="Glycerol-3-phosphate (1)-acyltransferase"/>
    <property type="match status" value="3"/>
</dbReference>
<keyword evidence="3 11" id="KW-0808">Transferase</keyword>
<evidence type="ECO:0000256" key="9">
    <source>
        <dbReference type="SAM" id="Phobius"/>
    </source>
</evidence>
<dbReference type="GO" id="GO:0005783">
    <property type="term" value="C:endoplasmic reticulum"/>
    <property type="evidence" value="ECO:0007669"/>
    <property type="project" value="TreeGrafter"/>
</dbReference>
<name>A0A6A4V2L3_AMPAM</name>
<dbReference type="OrthoDB" id="272512at2759"/>
<organism evidence="11 12">
    <name type="scientific">Amphibalanus amphitrite</name>
    <name type="common">Striped barnacle</name>
    <name type="synonym">Balanus amphitrite</name>
    <dbReference type="NCBI Taxonomy" id="1232801"/>
    <lineage>
        <taxon>Eukaryota</taxon>
        <taxon>Metazoa</taxon>
        <taxon>Ecdysozoa</taxon>
        <taxon>Arthropoda</taxon>
        <taxon>Crustacea</taxon>
        <taxon>Multicrustacea</taxon>
        <taxon>Cirripedia</taxon>
        <taxon>Thoracica</taxon>
        <taxon>Thoracicalcarea</taxon>
        <taxon>Balanomorpha</taxon>
        <taxon>Balanoidea</taxon>
        <taxon>Balanidae</taxon>
        <taxon>Amphibalaninae</taxon>
        <taxon>Amphibalanus</taxon>
    </lineage>
</organism>
<evidence type="ECO:0000313" key="11">
    <source>
        <dbReference type="EMBL" id="KAF0287835.1"/>
    </source>
</evidence>
<gene>
    <name evidence="11" type="primary">LPCAT_1</name>
    <name evidence="11" type="ORF">FJT64_013760</name>
</gene>
<comment type="subcellular location">
    <subcellularLocation>
        <location evidence="1">Membrane</location>
    </subcellularLocation>
</comment>
<proteinExistence type="inferred from homology"/>
<keyword evidence="12" id="KW-1185">Reference proteome</keyword>
<feature type="transmembrane region" description="Helical" evidence="9">
    <location>
        <begin position="231"/>
        <end position="262"/>
    </location>
</feature>
<accession>A0A6A4V2L3</accession>
<feature type="transmembrane region" description="Helical" evidence="9">
    <location>
        <begin position="96"/>
        <end position="115"/>
    </location>
</feature>
<dbReference type="EMBL" id="VIIS01002160">
    <property type="protein sequence ID" value="KAF0287835.1"/>
    <property type="molecule type" value="Genomic_DNA"/>
</dbReference>
<comment type="similarity">
    <text evidence="2">Belongs to the 1-acyl-sn-glycerol-3-phosphate acyltransferase family.</text>
</comment>
<evidence type="ECO:0000256" key="7">
    <source>
        <dbReference type="ARBA" id="ARBA00023136"/>
    </source>
</evidence>